<evidence type="ECO:0000259" key="6">
    <source>
        <dbReference type="Pfam" id="PF21337"/>
    </source>
</evidence>
<dbReference type="AlphaFoldDB" id="A4GHR0"/>
<gene>
    <name evidence="7" type="ORF">MBMO_EB0-39F01.0032</name>
</gene>
<reference evidence="7" key="1">
    <citation type="journal article" date="2007" name="Environ. Microbiol.">
        <title>Proteorhodopsin photosystem gene clusters exhibit co-evolutionary trends and shared ancestry among diverse marine microbial phyla.</title>
        <authorList>
            <person name="McCarren J."/>
            <person name="Delong E.F."/>
        </authorList>
    </citation>
    <scope>NUCLEOTIDE SEQUENCE</scope>
</reference>
<dbReference type="PANTHER" id="PTHR11963:SF20">
    <property type="entry name" value="PEPTIDASE B"/>
    <property type="match status" value="1"/>
</dbReference>
<dbReference type="InterPro" id="IPR000819">
    <property type="entry name" value="Peptidase_M17_C"/>
</dbReference>
<sequence length="459" mass="50158">MIPAFAKKSETAIPIYVVESDNLKSISIDLNIADWVTTNQFQAALGKILIIPNDKGSISSVLVGWGSEATRSRGRFHMGAAAAQLPMGTYEIISGLSGKDLENAHLAWILSSYCFDRYKINPMQSAKLKASKGINTKRILIEVEGDFLTRDLVNTPTNDMGPDALEKAFCDLAKKHNATTNIIRGDNLLNQNFPMIHAVGRASDQEPRLLDMQWGVKNNPKVTLVGKGVCFDTGGLNIKPTASMSLMKKDMGGSATVLGLAHMIMSLNLKINLRVIIPAVENSISSNSFRPQDILISRKGMSVEINHTDAEGRLILADALSLADEDKPDLLICNATLTGAARVALGPDMPPYFTDDDQLANQIQNASIENVDPLWRMPFWTPYESFIEPEVADLDNAPKGGFAGAITAALFLRRFVEKAKYFVHFDLFAWAPVAKPSQSQGGACQSARAMLSVIEKRYE</sequence>
<dbReference type="SUPFAM" id="SSF53187">
    <property type="entry name" value="Zn-dependent exopeptidases"/>
    <property type="match status" value="1"/>
</dbReference>
<evidence type="ECO:0000256" key="3">
    <source>
        <dbReference type="ARBA" id="ARBA00022670"/>
    </source>
</evidence>
<keyword evidence="2 7" id="KW-0031">Aminopeptidase</keyword>
<accession>A4GHR0</accession>
<evidence type="ECO:0000259" key="5">
    <source>
        <dbReference type="Pfam" id="PF00883"/>
    </source>
</evidence>
<dbReference type="GO" id="GO:0030145">
    <property type="term" value="F:manganese ion binding"/>
    <property type="evidence" value="ECO:0007669"/>
    <property type="project" value="InterPro"/>
</dbReference>
<keyword evidence="4" id="KW-0378">Hydrolase</keyword>
<evidence type="ECO:0000256" key="1">
    <source>
        <dbReference type="ARBA" id="ARBA00009528"/>
    </source>
</evidence>
<dbReference type="GO" id="GO:0070006">
    <property type="term" value="F:metalloaminopeptidase activity"/>
    <property type="evidence" value="ECO:0007669"/>
    <property type="project" value="InterPro"/>
</dbReference>
<dbReference type="InterPro" id="IPR011356">
    <property type="entry name" value="Leucine_aapep/pepB"/>
</dbReference>
<dbReference type="PRINTS" id="PR00481">
    <property type="entry name" value="LAMNOPPTDASE"/>
</dbReference>
<dbReference type="InterPro" id="IPR043472">
    <property type="entry name" value="Macro_dom-like"/>
</dbReference>
<dbReference type="Gene3D" id="3.40.630.10">
    <property type="entry name" value="Zn peptidases"/>
    <property type="match status" value="1"/>
</dbReference>
<evidence type="ECO:0000256" key="2">
    <source>
        <dbReference type="ARBA" id="ARBA00022438"/>
    </source>
</evidence>
<dbReference type="GO" id="GO:0005737">
    <property type="term" value="C:cytoplasm"/>
    <property type="evidence" value="ECO:0007669"/>
    <property type="project" value="InterPro"/>
</dbReference>
<dbReference type="EMBL" id="EF089398">
    <property type="protein sequence ID" value="ABL97621.1"/>
    <property type="molecule type" value="Genomic_DNA"/>
</dbReference>
<comment type="similarity">
    <text evidence="1">Belongs to the peptidase M17 family.</text>
</comment>
<evidence type="ECO:0000256" key="4">
    <source>
        <dbReference type="ARBA" id="ARBA00022801"/>
    </source>
</evidence>
<organism evidence="7">
    <name type="scientific">uncultured marine bacterium EB0_39F01</name>
    <dbReference type="NCBI Taxonomy" id="415436"/>
    <lineage>
        <taxon>Bacteria</taxon>
        <taxon>environmental samples</taxon>
    </lineage>
</organism>
<dbReference type="CDD" id="cd00433">
    <property type="entry name" value="Peptidase_M17"/>
    <property type="match status" value="1"/>
</dbReference>
<dbReference type="Pfam" id="PF00883">
    <property type="entry name" value="Peptidase_M17"/>
    <property type="match status" value="1"/>
</dbReference>
<feature type="domain" description="Cytosol aminopeptidase" evidence="5">
    <location>
        <begin position="148"/>
        <end position="434"/>
    </location>
</feature>
<dbReference type="InterPro" id="IPR048816">
    <property type="entry name" value="Peptidase_M17_N_1"/>
</dbReference>
<dbReference type="PANTHER" id="PTHR11963">
    <property type="entry name" value="LEUCINE AMINOPEPTIDASE-RELATED"/>
    <property type="match status" value="1"/>
</dbReference>
<dbReference type="Pfam" id="PF21337">
    <property type="entry name" value="Peptidase_M17_N_1"/>
    <property type="match status" value="1"/>
</dbReference>
<name>A4GHR0_9BACT</name>
<keyword evidence="3" id="KW-0645">Protease</keyword>
<evidence type="ECO:0000313" key="7">
    <source>
        <dbReference type="EMBL" id="ABL97621.1"/>
    </source>
</evidence>
<dbReference type="GO" id="GO:0006508">
    <property type="term" value="P:proteolysis"/>
    <property type="evidence" value="ECO:0007669"/>
    <property type="project" value="UniProtKB-KW"/>
</dbReference>
<proteinExistence type="inferred from homology"/>
<feature type="domain" description="M17 aminopeptidase N-terminal" evidence="6">
    <location>
        <begin position="14"/>
        <end position="128"/>
    </location>
</feature>
<dbReference type="Gene3D" id="3.40.220.10">
    <property type="entry name" value="Leucine Aminopeptidase, subunit E, domain 1"/>
    <property type="match status" value="1"/>
</dbReference>
<protein>
    <submittedName>
        <fullName evidence="7">Cytosol aminopeptidase</fullName>
    </submittedName>
</protein>